<keyword evidence="5 10" id="KW-0269">Exonuclease</keyword>
<keyword evidence="4" id="KW-0378">Hydrolase</keyword>
<dbReference type="Gene3D" id="3.90.1640.30">
    <property type="match status" value="1"/>
</dbReference>
<evidence type="ECO:0000259" key="9">
    <source>
        <dbReference type="Pfam" id="PF17768"/>
    </source>
</evidence>
<protein>
    <recommendedName>
        <fullName evidence="2">Single-stranded-DNA-specific exonuclease RecJ</fullName>
    </recommendedName>
</protein>
<name>A0ABS8YN41_9BACL</name>
<dbReference type="NCBIfam" id="TIGR00644">
    <property type="entry name" value="recJ"/>
    <property type="match status" value="1"/>
</dbReference>
<dbReference type="InterPro" id="IPR051673">
    <property type="entry name" value="SSDNA_exonuclease_RecJ"/>
</dbReference>
<dbReference type="InterPro" id="IPR001667">
    <property type="entry name" value="DDH_dom"/>
</dbReference>
<dbReference type="Pfam" id="PF01368">
    <property type="entry name" value="DHH"/>
    <property type="match status" value="1"/>
</dbReference>
<dbReference type="PANTHER" id="PTHR30255:SF2">
    <property type="entry name" value="SINGLE-STRANDED-DNA-SPECIFIC EXONUCLEASE RECJ"/>
    <property type="match status" value="1"/>
</dbReference>
<comment type="similarity">
    <text evidence="1">Belongs to the RecJ family.</text>
</comment>
<keyword evidence="3" id="KW-0540">Nuclease</keyword>
<dbReference type="InterPro" id="IPR018779">
    <property type="entry name" value="RecJ_C"/>
</dbReference>
<dbReference type="SUPFAM" id="SSF64182">
    <property type="entry name" value="DHH phosphoesterases"/>
    <property type="match status" value="1"/>
</dbReference>
<dbReference type="Pfam" id="PF02272">
    <property type="entry name" value="DHHA1"/>
    <property type="match status" value="1"/>
</dbReference>
<dbReference type="InterPro" id="IPR038763">
    <property type="entry name" value="DHH_sf"/>
</dbReference>
<evidence type="ECO:0000256" key="3">
    <source>
        <dbReference type="ARBA" id="ARBA00022722"/>
    </source>
</evidence>
<sequence length="809" mass="91051">MLHPRSRWICAETSEARVEQLAREANISKLLARMFMVRGVEDAEQIHRFLNADVELMHNPFLMAGMEQAVERIRQAIANNERIRIYGDYDADGVSSTSLMIYVMRHLQANFDYYIPHRANEGYGLNKAAIDHAKAAGCTLIITVDTGISALEEVAYAKELSIDVVVTDHHEPPEQLPDAYVLVNPKLPYCTYPFKGLAGVGVAFKVAHALLGRLPEEWLELAAIGTVADLMPLIDENRIIVQKALKRMGRSDYTGIRALMRIGGIEPNHVTSTDIAFSMAPRINASGRLDHADTAVQLLTTDDDETAQACAEELDRLNRERQKIVESIVKEAEAQLEKKIEQREGVPHVIVLAAAGWNVGVIGIVASKILERYYRPTFVLGIDPESGMCKGSARSIPGFDLYEAMTDCAELFEHYGGHKAAAGMTIHQDKLEELERCLNESAQAKLKEEHFMPSVEVDAECEVSDVPLSEIEQLERLAPFGMGNPSPRVVIRNAIVRDKRTMGKEGQHLKLMLAKDRATLDAVAFHRGSLSHRIASDVRADVLGELSVNEWNGQRKPQLMMQDIRIAERQLFDMRATSNAVDKAVELARILEQDAPQSCALVLTREQAGVYAAEPYVWLYSDEEKGPVIIPGAWGWKADDAFVADLSSHVRELVICGMPPSEEEFERVARQLPDVERIYVILPRQPEGGRLHSPERERIARAYSELRRLATWDTKPALLQSLASRLNMSDRELLLLFAVFQDLDFITCILSQDKVTYRIVEQPQKTSLEQSQRYQDWMIASAWESRWYEPATEAFAAWLWSCWDRVRGV</sequence>
<proteinExistence type="inferred from homology"/>
<feature type="domain" description="Single-stranded-DNA-specific exonuclease RecJ C-terminal" evidence="8">
    <location>
        <begin position="649"/>
        <end position="792"/>
    </location>
</feature>
<dbReference type="GO" id="GO:0004527">
    <property type="term" value="F:exonuclease activity"/>
    <property type="evidence" value="ECO:0007669"/>
    <property type="project" value="UniProtKB-KW"/>
</dbReference>
<evidence type="ECO:0000313" key="11">
    <source>
        <dbReference type="Proteomes" id="UP001199916"/>
    </source>
</evidence>
<feature type="domain" description="RecJ OB" evidence="9">
    <location>
        <begin position="457"/>
        <end position="563"/>
    </location>
</feature>
<evidence type="ECO:0000259" key="6">
    <source>
        <dbReference type="Pfam" id="PF01368"/>
    </source>
</evidence>
<dbReference type="InterPro" id="IPR041122">
    <property type="entry name" value="RecJ_OB"/>
</dbReference>
<evidence type="ECO:0000259" key="8">
    <source>
        <dbReference type="Pfam" id="PF10141"/>
    </source>
</evidence>
<evidence type="ECO:0000259" key="7">
    <source>
        <dbReference type="Pfam" id="PF02272"/>
    </source>
</evidence>
<dbReference type="PANTHER" id="PTHR30255">
    <property type="entry name" value="SINGLE-STRANDED-DNA-SPECIFIC EXONUCLEASE RECJ"/>
    <property type="match status" value="1"/>
</dbReference>
<dbReference type="Gene3D" id="3.10.310.30">
    <property type="match status" value="1"/>
</dbReference>
<dbReference type="EMBL" id="JAJNBZ010000020">
    <property type="protein sequence ID" value="MCE5171727.1"/>
    <property type="molecule type" value="Genomic_DNA"/>
</dbReference>
<dbReference type="InterPro" id="IPR003156">
    <property type="entry name" value="DHHA1_dom"/>
</dbReference>
<evidence type="ECO:0000313" key="10">
    <source>
        <dbReference type="EMBL" id="MCE5171727.1"/>
    </source>
</evidence>
<organism evidence="10 11">
    <name type="scientific">Paenibacillus profundus</name>
    <dbReference type="NCBI Taxonomy" id="1173085"/>
    <lineage>
        <taxon>Bacteria</taxon>
        <taxon>Bacillati</taxon>
        <taxon>Bacillota</taxon>
        <taxon>Bacilli</taxon>
        <taxon>Bacillales</taxon>
        <taxon>Paenibacillaceae</taxon>
        <taxon>Paenibacillus</taxon>
    </lineage>
</organism>
<evidence type="ECO:0000256" key="5">
    <source>
        <dbReference type="ARBA" id="ARBA00022839"/>
    </source>
</evidence>
<keyword evidence="11" id="KW-1185">Reference proteome</keyword>
<accession>A0ABS8YN41</accession>
<evidence type="ECO:0000256" key="2">
    <source>
        <dbReference type="ARBA" id="ARBA00019841"/>
    </source>
</evidence>
<dbReference type="Pfam" id="PF10141">
    <property type="entry name" value="ssDNA-exonuc_C"/>
    <property type="match status" value="1"/>
</dbReference>
<evidence type="ECO:0000256" key="4">
    <source>
        <dbReference type="ARBA" id="ARBA00022801"/>
    </source>
</evidence>
<dbReference type="Proteomes" id="UP001199916">
    <property type="component" value="Unassembled WGS sequence"/>
</dbReference>
<feature type="domain" description="DDH" evidence="6">
    <location>
        <begin position="82"/>
        <end position="226"/>
    </location>
</feature>
<dbReference type="RefSeq" id="WP_233698114.1">
    <property type="nucleotide sequence ID" value="NZ_JAJNBZ010000020.1"/>
</dbReference>
<dbReference type="Pfam" id="PF17768">
    <property type="entry name" value="RecJ_OB"/>
    <property type="match status" value="1"/>
</dbReference>
<evidence type="ECO:0000256" key="1">
    <source>
        <dbReference type="ARBA" id="ARBA00005915"/>
    </source>
</evidence>
<feature type="domain" description="DHHA1" evidence="7">
    <location>
        <begin position="349"/>
        <end position="440"/>
    </location>
</feature>
<gene>
    <name evidence="10" type="primary">recJ</name>
    <name evidence="10" type="ORF">LQV63_20835</name>
</gene>
<comment type="caution">
    <text evidence="10">The sequence shown here is derived from an EMBL/GenBank/DDBJ whole genome shotgun (WGS) entry which is preliminary data.</text>
</comment>
<dbReference type="InterPro" id="IPR004610">
    <property type="entry name" value="RecJ"/>
</dbReference>
<reference evidence="10 11" key="1">
    <citation type="submission" date="2021-11" db="EMBL/GenBank/DDBJ databases">
        <title>Draft genome sequence of Paenibacillus profundus YoMME, a new Gram-positive bacteria with exoelectrogenic properties.</title>
        <authorList>
            <person name="Hubenova Y."/>
            <person name="Hubenova E."/>
            <person name="Manasiev Y."/>
            <person name="Peykov S."/>
            <person name="Mitov M."/>
        </authorList>
    </citation>
    <scope>NUCLEOTIDE SEQUENCE [LARGE SCALE GENOMIC DNA]</scope>
    <source>
        <strain evidence="10 11">YoMME</strain>
    </source>
</reference>